<evidence type="ECO:0008006" key="3">
    <source>
        <dbReference type="Google" id="ProtNLM"/>
    </source>
</evidence>
<dbReference type="PIRSF" id="PIRSF029171">
    <property type="entry name" value="Esterase_LipA"/>
    <property type="match status" value="1"/>
</dbReference>
<dbReference type="STRING" id="280871.TL10_13010"/>
<sequence length="409" mass="42533">MRKALPWIVVAVLVVGGLTAATYLRPLVLIGTSKVLDMFIPLSGAPEPIGSADLTGSGPGSLLSATTMPGVTSTFNGQGIRAARVVYRSTSGDTGAQTVVSGAVLTPLGQAPKAGWSVVALGHGTLGIDNNCGPSLSPTLMNLLPIAKVVINLGYAVALPDYQGLGVKGIHPYSDARTAGLNLIDAVRAARHVFGDVGTTWAAFGDSQGGAAAWAADEQAEPYAPELTLVGAVAVAPAADVSGLVSKSQTGTLTSEQRPVLQALIESLARLHTDLNRDDYRHGGAARYWNVLTDCSADAAYKRAVASGQLGPRDFLPVSPDAAERLQNLLQAWAIPQRRLTAPLYVWYGGQDPFIDAGWTKAAIGRACSLGGTVTAEFDPRGGHNPPAAQEMLDWMADRFAGKKVTNDC</sequence>
<dbReference type="PANTHER" id="PTHR34853">
    <property type="match status" value="1"/>
</dbReference>
<evidence type="ECO:0000313" key="2">
    <source>
        <dbReference type="Proteomes" id="UP000032221"/>
    </source>
</evidence>
<dbReference type="EMBL" id="JXST01000016">
    <property type="protein sequence ID" value="KIU16541.1"/>
    <property type="molecule type" value="Genomic_DNA"/>
</dbReference>
<dbReference type="GO" id="GO:0004806">
    <property type="term" value="F:triacylglycerol lipase activity"/>
    <property type="evidence" value="ECO:0007669"/>
    <property type="project" value="InterPro"/>
</dbReference>
<reference evidence="1 2" key="1">
    <citation type="submission" date="2015-01" db="EMBL/GenBank/DDBJ databases">
        <title>Genome sequence of Mycobacterium llatzerense and Mycobacterium immunogenum recovered from brain abscess.</title>
        <authorList>
            <person name="Greninger A.L."/>
            <person name="Langelier C."/>
            <person name="Cunningham G."/>
            <person name="Chiu C.Y."/>
            <person name="Miller S."/>
        </authorList>
    </citation>
    <scope>NUCLEOTIDE SEQUENCE [LARGE SCALE GENOMIC DNA]</scope>
    <source>
        <strain evidence="1 2">CLUC14</strain>
    </source>
</reference>
<dbReference type="PANTHER" id="PTHR34853:SF1">
    <property type="entry name" value="LIPASE 5"/>
    <property type="match status" value="1"/>
</dbReference>
<dbReference type="RefSeq" id="WP_043392892.1">
    <property type="nucleotide sequence ID" value="NZ_JXST01000016.1"/>
</dbReference>
<protein>
    <recommendedName>
        <fullName evidence="3">Lipase</fullName>
    </recommendedName>
</protein>
<keyword evidence="2" id="KW-1185">Reference proteome</keyword>
<dbReference type="PATRIC" id="fig|280871.6.peg.2703"/>
<gene>
    <name evidence="1" type="ORF">TL10_13010</name>
</gene>
<organism evidence="1 2">
    <name type="scientific">Mycolicibacterium llatzerense</name>
    <dbReference type="NCBI Taxonomy" id="280871"/>
    <lineage>
        <taxon>Bacteria</taxon>
        <taxon>Bacillati</taxon>
        <taxon>Actinomycetota</taxon>
        <taxon>Actinomycetes</taxon>
        <taxon>Mycobacteriales</taxon>
        <taxon>Mycobacteriaceae</taxon>
        <taxon>Mycolicibacterium</taxon>
    </lineage>
</organism>
<evidence type="ECO:0000313" key="1">
    <source>
        <dbReference type="EMBL" id="KIU16541.1"/>
    </source>
</evidence>
<dbReference type="Proteomes" id="UP000032221">
    <property type="component" value="Unassembled WGS sequence"/>
</dbReference>
<dbReference type="InterPro" id="IPR029058">
    <property type="entry name" value="AB_hydrolase_fold"/>
</dbReference>
<dbReference type="InterPro" id="IPR005152">
    <property type="entry name" value="Lipase_secreted"/>
</dbReference>
<dbReference type="Pfam" id="PF03583">
    <property type="entry name" value="LIP"/>
    <property type="match status" value="1"/>
</dbReference>
<comment type="caution">
    <text evidence="1">The sequence shown here is derived from an EMBL/GenBank/DDBJ whole genome shotgun (WGS) entry which is preliminary data.</text>
</comment>
<name>A0A0D1LKK1_9MYCO</name>
<dbReference type="SUPFAM" id="SSF53474">
    <property type="entry name" value="alpha/beta-Hydrolases"/>
    <property type="match status" value="1"/>
</dbReference>
<accession>A0A0D1LKK1</accession>
<proteinExistence type="predicted"/>
<dbReference type="Gene3D" id="3.40.50.1820">
    <property type="entry name" value="alpha/beta hydrolase"/>
    <property type="match status" value="2"/>
</dbReference>
<dbReference type="AlphaFoldDB" id="A0A0D1LKK1"/>
<dbReference type="GO" id="GO:0016042">
    <property type="term" value="P:lipid catabolic process"/>
    <property type="evidence" value="ECO:0007669"/>
    <property type="project" value="InterPro"/>
</dbReference>